<dbReference type="EMBL" id="BSVB01000001">
    <property type="protein sequence ID" value="GMA96603.1"/>
    <property type="molecule type" value="Genomic_DNA"/>
</dbReference>
<evidence type="ECO:0000256" key="5">
    <source>
        <dbReference type="ARBA" id="ARBA00022989"/>
    </source>
</evidence>
<evidence type="ECO:0000256" key="4">
    <source>
        <dbReference type="ARBA" id="ARBA00022692"/>
    </source>
</evidence>
<dbReference type="Gene3D" id="1.20.1250.20">
    <property type="entry name" value="MFS general substrate transporter like domains"/>
    <property type="match status" value="1"/>
</dbReference>
<proteinExistence type="predicted"/>
<dbReference type="Proteomes" id="UP001157034">
    <property type="component" value="Unassembled WGS sequence"/>
</dbReference>
<evidence type="ECO:0000313" key="11">
    <source>
        <dbReference type="Proteomes" id="UP001157034"/>
    </source>
</evidence>
<dbReference type="SUPFAM" id="SSF103473">
    <property type="entry name" value="MFS general substrate transporter"/>
    <property type="match status" value="1"/>
</dbReference>
<feature type="transmembrane region" description="Helical" evidence="8">
    <location>
        <begin position="361"/>
        <end position="381"/>
    </location>
</feature>
<evidence type="ECO:0000259" key="9">
    <source>
        <dbReference type="PROSITE" id="PS50850"/>
    </source>
</evidence>
<evidence type="ECO:0000256" key="7">
    <source>
        <dbReference type="SAM" id="MobiDB-lite"/>
    </source>
</evidence>
<feature type="domain" description="Major facilitator superfamily (MFS) profile" evidence="9">
    <location>
        <begin position="1"/>
        <end position="409"/>
    </location>
</feature>
<evidence type="ECO:0000256" key="8">
    <source>
        <dbReference type="SAM" id="Phobius"/>
    </source>
</evidence>
<keyword evidence="4 8" id="KW-0812">Transmembrane</keyword>
<keyword evidence="3" id="KW-1003">Cell membrane</keyword>
<dbReference type="PANTHER" id="PTHR23513">
    <property type="entry name" value="INTEGRAL MEMBRANE EFFLUX PROTEIN-RELATED"/>
    <property type="match status" value="1"/>
</dbReference>
<feature type="region of interest" description="Disordered" evidence="7">
    <location>
        <begin position="417"/>
        <end position="460"/>
    </location>
</feature>
<name>A0ABQ6KAY6_9MICO</name>
<keyword evidence="5 8" id="KW-1133">Transmembrane helix</keyword>
<dbReference type="InterPro" id="IPR020846">
    <property type="entry name" value="MFS_dom"/>
</dbReference>
<feature type="transmembrane region" description="Helical" evidence="8">
    <location>
        <begin position="261"/>
        <end position="280"/>
    </location>
</feature>
<keyword evidence="6 8" id="KW-0472">Membrane</keyword>
<evidence type="ECO:0000256" key="2">
    <source>
        <dbReference type="ARBA" id="ARBA00022448"/>
    </source>
</evidence>
<feature type="transmembrane region" description="Helical" evidence="8">
    <location>
        <begin position="54"/>
        <end position="74"/>
    </location>
</feature>
<dbReference type="PROSITE" id="PS00166">
    <property type="entry name" value="ENOYL_COA_HYDRATASE"/>
    <property type="match status" value="1"/>
</dbReference>
<dbReference type="PROSITE" id="PS50850">
    <property type="entry name" value="MFS"/>
    <property type="match status" value="1"/>
</dbReference>
<evidence type="ECO:0000313" key="10">
    <source>
        <dbReference type="EMBL" id="GMA96603.1"/>
    </source>
</evidence>
<keyword evidence="2" id="KW-0813">Transport</keyword>
<dbReference type="CDD" id="cd06173">
    <property type="entry name" value="MFS_MefA_like"/>
    <property type="match status" value="1"/>
</dbReference>
<protein>
    <submittedName>
        <fullName evidence="10">MFS transporter</fullName>
    </submittedName>
</protein>
<feature type="transmembrane region" description="Helical" evidence="8">
    <location>
        <begin position="387"/>
        <end position="406"/>
    </location>
</feature>
<evidence type="ECO:0000256" key="1">
    <source>
        <dbReference type="ARBA" id="ARBA00004651"/>
    </source>
</evidence>
<feature type="compositionally biased region" description="Low complexity" evidence="7">
    <location>
        <begin position="428"/>
        <end position="439"/>
    </location>
</feature>
<dbReference type="InterPro" id="IPR036259">
    <property type="entry name" value="MFS_trans_sf"/>
</dbReference>
<keyword evidence="11" id="KW-1185">Reference proteome</keyword>
<reference evidence="11" key="1">
    <citation type="journal article" date="2019" name="Int. J. Syst. Evol. Microbiol.">
        <title>The Global Catalogue of Microorganisms (GCM) 10K type strain sequencing project: providing services to taxonomists for standard genome sequencing and annotation.</title>
        <authorList>
            <consortium name="The Broad Institute Genomics Platform"/>
            <consortium name="The Broad Institute Genome Sequencing Center for Infectious Disease"/>
            <person name="Wu L."/>
            <person name="Ma J."/>
        </authorList>
    </citation>
    <scope>NUCLEOTIDE SEQUENCE [LARGE SCALE GENOMIC DNA]</scope>
    <source>
        <strain evidence="11">NBRC 108894</strain>
    </source>
</reference>
<dbReference type="RefSeq" id="WP_284255136.1">
    <property type="nucleotide sequence ID" value="NZ_BAAAQO010000004.1"/>
</dbReference>
<accession>A0ABQ6KAY6</accession>
<comment type="subcellular location">
    <subcellularLocation>
        <location evidence="1">Cell membrane</location>
        <topology evidence="1">Multi-pass membrane protein</topology>
    </subcellularLocation>
</comment>
<feature type="transmembrane region" description="Helical" evidence="8">
    <location>
        <begin position="225"/>
        <end position="249"/>
    </location>
</feature>
<gene>
    <name evidence="10" type="ORF">GCM10025881_34270</name>
</gene>
<evidence type="ECO:0000256" key="6">
    <source>
        <dbReference type="ARBA" id="ARBA00023136"/>
    </source>
</evidence>
<dbReference type="InterPro" id="IPR010290">
    <property type="entry name" value="TM_effector"/>
</dbReference>
<evidence type="ECO:0000256" key="3">
    <source>
        <dbReference type="ARBA" id="ARBA00022475"/>
    </source>
</evidence>
<feature type="transmembrane region" description="Helical" evidence="8">
    <location>
        <begin position="167"/>
        <end position="194"/>
    </location>
</feature>
<comment type="caution">
    <text evidence="10">The sequence shown here is derived from an EMBL/GenBank/DDBJ whole genome shotgun (WGS) entry which is preliminary data.</text>
</comment>
<dbReference type="Pfam" id="PF05977">
    <property type="entry name" value="MFS_3"/>
    <property type="match status" value="1"/>
</dbReference>
<feature type="transmembrane region" description="Helical" evidence="8">
    <location>
        <begin position="292"/>
        <end position="312"/>
    </location>
</feature>
<dbReference type="InterPro" id="IPR018376">
    <property type="entry name" value="Enoyl-CoA_hyd/isom_CS"/>
</dbReference>
<feature type="transmembrane region" description="Helical" evidence="8">
    <location>
        <begin position="95"/>
        <end position="125"/>
    </location>
</feature>
<sequence length="460" mass="48311">MSQPALSRPLWRDAGFLRFWGGQTFSAFGEQFGQLAIPIIAVTILHATEFEVGLLNAVETLAFLVLGLPAGAWIDRMIKRRVMLTVDLGRAILLGLLPILWFVGALQFWQLIVIGTAVGVGSVFFDVSYQSFIPKLAPSDRIADANGKLETTMQVARIAGPAVGGGLLAIVAAPVLLLVTAATYLLSFGAIASLQDRETKAPRETRRSLVVEIREGMAWVIHQPLLVRIVASVSIGNLFGTILMTMLPVLALRTLGIPPSIYGVIFAIGGIGGVLGGVLTSALSRVLGEGRVIPVAAVVLGIALLITASAGVFTSISIVLLIVGDFVFGFAVLVFNITSVSYRQRICPPELLGRMNASVRFVVWGVIPIGGICSGLLAGAIGLVPALFVGAVGALLSAGPVVFSPLRRLRVLVPPEADMTGTRTPGSASDPDTDAQTATDTDRQPQPEAGPASGPERPME</sequence>
<dbReference type="PANTHER" id="PTHR23513:SF6">
    <property type="entry name" value="MAJOR FACILITATOR SUPERFAMILY ASSOCIATED DOMAIN-CONTAINING PROTEIN"/>
    <property type="match status" value="1"/>
</dbReference>
<feature type="transmembrane region" description="Helical" evidence="8">
    <location>
        <begin position="318"/>
        <end position="340"/>
    </location>
</feature>
<organism evidence="10 11">
    <name type="scientific">Pseudolysinimonas kribbensis</name>
    <dbReference type="NCBI Taxonomy" id="433641"/>
    <lineage>
        <taxon>Bacteria</taxon>
        <taxon>Bacillati</taxon>
        <taxon>Actinomycetota</taxon>
        <taxon>Actinomycetes</taxon>
        <taxon>Micrococcales</taxon>
        <taxon>Microbacteriaceae</taxon>
        <taxon>Pseudolysinimonas</taxon>
    </lineage>
</organism>